<dbReference type="Proteomes" id="UP001154282">
    <property type="component" value="Unassembled WGS sequence"/>
</dbReference>
<reference evidence="2" key="1">
    <citation type="submission" date="2022-08" db="EMBL/GenBank/DDBJ databases">
        <authorList>
            <person name="Gutierrez-Valencia J."/>
        </authorList>
    </citation>
    <scope>NUCLEOTIDE SEQUENCE</scope>
</reference>
<evidence type="ECO:0000313" key="3">
    <source>
        <dbReference type="Proteomes" id="UP001154282"/>
    </source>
</evidence>
<accession>A0AAV0J7H3</accession>
<protein>
    <submittedName>
        <fullName evidence="2">Uncharacterized protein</fullName>
    </submittedName>
</protein>
<evidence type="ECO:0000313" key="2">
    <source>
        <dbReference type="EMBL" id="CAI0404848.1"/>
    </source>
</evidence>
<keyword evidence="3" id="KW-1185">Reference proteome</keyword>
<feature type="non-terminal residue" evidence="2">
    <location>
        <position position="1"/>
    </location>
</feature>
<feature type="region of interest" description="Disordered" evidence="1">
    <location>
        <begin position="1"/>
        <end position="71"/>
    </location>
</feature>
<organism evidence="2 3">
    <name type="scientific">Linum tenue</name>
    <dbReference type="NCBI Taxonomy" id="586396"/>
    <lineage>
        <taxon>Eukaryota</taxon>
        <taxon>Viridiplantae</taxon>
        <taxon>Streptophyta</taxon>
        <taxon>Embryophyta</taxon>
        <taxon>Tracheophyta</taxon>
        <taxon>Spermatophyta</taxon>
        <taxon>Magnoliopsida</taxon>
        <taxon>eudicotyledons</taxon>
        <taxon>Gunneridae</taxon>
        <taxon>Pentapetalae</taxon>
        <taxon>rosids</taxon>
        <taxon>fabids</taxon>
        <taxon>Malpighiales</taxon>
        <taxon>Linaceae</taxon>
        <taxon>Linum</taxon>
    </lineage>
</organism>
<name>A0AAV0J7H3_9ROSI</name>
<sequence>VSGTVPPASSAREGELPRPTAGSSPVAPGKKTTAASGIAVPPTQGLRALADAVRPKKKRVVVKGADPRGAG</sequence>
<feature type="non-terminal residue" evidence="2">
    <location>
        <position position="71"/>
    </location>
</feature>
<comment type="caution">
    <text evidence="2">The sequence shown here is derived from an EMBL/GenBank/DDBJ whole genome shotgun (WGS) entry which is preliminary data.</text>
</comment>
<proteinExistence type="predicted"/>
<dbReference type="AlphaFoldDB" id="A0AAV0J7H3"/>
<dbReference type="EMBL" id="CAMGYJ010000004">
    <property type="protein sequence ID" value="CAI0404848.1"/>
    <property type="molecule type" value="Genomic_DNA"/>
</dbReference>
<evidence type="ECO:0000256" key="1">
    <source>
        <dbReference type="SAM" id="MobiDB-lite"/>
    </source>
</evidence>
<gene>
    <name evidence="2" type="ORF">LITE_LOCUS12644</name>
</gene>